<organism evidence="1 2">
    <name type="scientific">Fontibacillus solani</name>
    <dbReference type="NCBI Taxonomy" id="1572857"/>
    <lineage>
        <taxon>Bacteria</taxon>
        <taxon>Bacillati</taxon>
        <taxon>Bacillota</taxon>
        <taxon>Bacilli</taxon>
        <taxon>Bacillales</taxon>
        <taxon>Paenibacillaceae</taxon>
        <taxon>Fontibacillus</taxon>
    </lineage>
</organism>
<gene>
    <name evidence="1" type="ORF">FHR92_002392</name>
</gene>
<proteinExistence type="predicted"/>
<evidence type="ECO:0000313" key="2">
    <source>
        <dbReference type="Proteomes" id="UP000567067"/>
    </source>
</evidence>
<dbReference type="Proteomes" id="UP000567067">
    <property type="component" value="Unassembled WGS sequence"/>
</dbReference>
<sequence length="147" mass="16023">MLLLAVPFGNALWLRAIERFSPFGYVLLLVLPGNLIKQAGFVSAFGAPEVLLAMGAACHPCGVRFTFGAPAIEGMGDTLARILQYTLCKESLSLRDTLAWEQSLKAGSRKSWLMRKCVDRSVLCARSRYPYGIRLCVGRGVRVGSGK</sequence>
<comment type="caution">
    <text evidence="1">The sequence shown here is derived from an EMBL/GenBank/DDBJ whole genome shotgun (WGS) entry which is preliminary data.</text>
</comment>
<protein>
    <submittedName>
        <fullName evidence="1">Uncharacterized protein</fullName>
    </submittedName>
</protein>
<keyword evidence="2" id="KW-1185">Reference proteome</keyword>
<evidence type="ECO:0000313" key="1">
    <source>
        <dbReference type="EMBL" id="MBA9085920.1"/>
    </source>
</evidence>
<name>A0A7W3STE8_9BACL</name>
<reference evidence="1 2" key="1">
    <citation type="submission" date="2020-08" db="EMBL/GenBank/DDBJ databases">
        <title>Genomic Encyclopedia of Type Strains, Phase III (KMG-III): the genomes of soil and plant-associated and newly described type strains.</title>
        <authorList>
            <person name="Whitman W."/>
        </authorList>
    </citation>
    <scope>NUCLEOTIDE SEQUENCE [LARGE SCALE GENOMIC DNA]</scope>
    <source>
        <strain evidence="1 2">CECT 8693</strain>
    </source>
</reference>
<dbReference type="EMBL" id="JACJIP010000014">
    <property type="protein sequence ID" value="MBA9085920.1"/>
    <property type="molecule type" value="Genomic_DNA"/>
</dbReference>
<dbReference type="AlphaFoldDB" id="A0A7W3STE8"/>
<dbReference type="RefSeq" id="WP_220482721.1">
    <property type="nucleotide sequence ID" value="NZ_JACJIP010000014.1"/>
</dbReference>
<accession>A0A7W3STE8</accession>